<accession>A0A8J5SGY2</accession>
<dbReference type="Proteomes" id="UP000729402">
    <property type="component" value="Unassembled WGS sequence"/>
</dbReference>
<reference evidence="2" key="2">
    <citation type="submission" date="2021-02" db="EMBL/GenBank/DDBJ databases">
        <authorList>
            <person name="Kimball J.A."/>
            <person name="Haas M.W."/>
            <person name="Macchietto M."/>
            <person name="Kono T."/>
            <person name="Duquette J."/>
            <person name="Shao M."/>
        </authorList>
    </citation>
    <scope>NUCLEOTIDE SEQUENCE</scope>
    <source>
        <tissue evidence="2">Fresh leaf tissue</tissue>
    </source>
</reference>
<organism evidence="2 3">
    <name type="scientific">Zizania palustris</name>
    <name type="common">Northern wild rice</name>
    <dbReference type="NCBI Taxonomy" id="103762"/>
    <lineage>
        <taxon>Eukaryota</taxon>
        <taxon>Viridiplantae</taxon>
        <taxon>Streptophyta</taxon>
        <taxon>Embryophyta</taxon>
        <taxon>Tracheophyta</taxon>
        <taxon>Spermatophyta</taxon>
        <taxon>Magnoliopsida</taxon>
        <taxon>Liliopsida</taxon>
        <taxon>Poales</taxon>
        <taxon>Poaceae</taxon>
        <taxon>BOP clade</taxon>
        <taxon>Oryzoideae</taxon>
        <taxon>Oryzeae</taxon>
        <taxon>Zizaniinae</taxon>
        <taxon>Zizania</taxon>
    </lineage>
</organism>
<comment type="caution">
    <text evidence="2">The sequence shown here is derived from an EMBL/GenBank/DDBJ whole genome shotgun (WGS) entry which is preliminary data.</text>
</comment>
<proteinExistence type="predicted"/>
<keyword evidence="3" id="KW-1185">Reference proteome</keyword>
<feature type="region of interest" description="Disordered" evidence="1">
    <location>
        <begin position="155"/>
        <end position="192"/>
    </location>
</feature>
<sequence>MAAYCCNTYMHELEDVRRWLPSNILSDIGIVDDNAERRRLAIVEDLAARLTSVVGSATGRTHLPVVPPAANSHPLRYAPPAEEAWPFLRNGGRKLDLAVALPRFSPAGRPPLLAAGAVAPVLPPPPNRCGGGTGVFLPRTEAGNRTSATAIGYNAGTKPRYHGSRQQPCRSRQRHRGEAEAEEAAASTRSSRRQFHVYAHAVAAADILGQPRRTANSAPPPHASAEVALPWE</sequence>
<dbReference type="EMBL" id="JAAALK010000286">
    <property type="protein sequence ID" value="KAG8063352.1"/>
    <property type="molecule type" value="Genomic_DNA"/>
</dbReference>
<name>A0A8J5SGY2_ZIZPA</name>
<dbReference type="AlphaFoldDB" id="A0A8J5SGY2"/>
<evidence type="ECO:0000256" key="1">
    <source>
        <dbReference type="SAM" id="MobiDB-lite"/>
    </source>
</evidence>
<dbReference type="OrthoDB" id="685265at2759"/>
<evidence type="ECO:0000313" key="3">
    <source>
        <dbReference type="Proteomes" id="UP000729402"/>
    </source>
</evidence>
<reference evidence="2" key="1">
    <citation type="journal article" date="2021" name="bioRxiv">
        <title>Whole Genome Assembly and Annotation of Northern Wild Rice, Zizania palustris L., Supports a Whole Genome Duplication in the Zizania Genus.</title>
        <authorList>
            <person name="Haas M."/>
            <person name="Kono T."/>
            <person name="Macchietto M."/>
            <person name="Millas R."/>
            <person name="McGilp L."/>
            <person name="Shao M."/>
            <person name="Duquette J."/>
            <person name="Hirsch C.N."/>
            <person name="Kimball J."/>
        </authorList>
    </citation>
    <scope>NUCLEOTIDE SEQUENCE</scope>
    <source>
        <tissue evidence="2">Fresh leaf tissue</tissue>
    </source>
</reference>
<feature type="region of interest" description="Disordered" evidence="1">
    <location>
        <begin position="210"/>
        <end position="232"/>
    </location>
</feature>
<protein>
    <submittedName>
        <fullName evidence="2">Uncharacterized protein</fullName>
    </submittedName>
</protein>
<evidence type="ECO:0000313" key="2">
    <source>
        <dbReference type="EMBL" id="KAG8063352.1"/>
    </source>
</evidence>
<gene>
    <name evidence="2" type="ORF">GUJ93_ZPchr0003g18120</name>
</gene>